<keyword evidence="3" id="KW-1185">Reference proteome</keyword>
<dbReference type="EMBL" id="AP019755">
    <property type="protein sequence ID" value="BBL35732.1"/>
    <property type="molecule type" value="Genomic_DNA"/>
</dbReference>
<evidence type="ECO:0000313" key="2">
    <source>
        <dbReference type="EMBL" id="BBL35732.1"/>
    </source>
</evidence>
<name>A0A4Y1YNI8_9PROT</name>
<keyword evidence="1" id="KW-0472">Membrane</keyword>
<accession>A0A4Y1YNI8</accession>
<organism evidence="2 3">
    <name type="scientific">Nitrosomonas stercoris</name>
    <dbReference type="NCBI Taxonomy" id="1444684"/>
    <lineage>
        <taxon>Bacteria</taxon>
        <taxon>Pseudomonadati</taxon>
        <taxon>Pseudomonadota</taxon>
        <taxon>Betaproteobacteria</taxon>
        <taxon>Nitrosomonadales</taxon>
        <taxon>Nitrosomonadaceae</taxon>
        <taxon>Nitrosomonas</taxon>
    </lineage>
</organism>
<dbReference type="AlphaFoldDB" id="A0A4Y1YNI8"/>
<dbReference type="KEGG" id="nst:Nstercoris_02007"/>
<protein>
    <recommendedName>
        <fullName evidence="4">Potassium channel domain-containing protein</fullName>
    </recommendedName>
</protein>
<gene>
    <name evidence="2" type="ORF">Nstercoris_02007</name>
</gene>
<keyword evidence="1" id="KW-1133">Transmembrane helix</keyword>
<keyword evidence="1" id="KW-0812">Transmembrane</keyword>
<evidence type="ECO:0000256" key="1">
    <source>
        <dbReference type="SAM" id="Phobius"/>
    </source>
</evidence>
<evidence type="ECO:0000313" key="3">
    <source>
        <dbReference type="Proteomes" id="UP000316473"/>
    </source>
</evidence>
<evidence type="ECO:0008006" key="4">
    <source>
        <dbReference type="Google" id="ProtNLM"/>
    </source>
</evidence>
<feature type="transmembrane region" description="Helical" evidence="1">
    <location>
        <begin position="78"/>
        <end position="100"/>
    </location>
</feature>
<proteinExistence type="predicted"/>
<dbReference type="Proteomes" id="UP000316473">
    <property type="component" value="Chromosome"/>
</dbReference>
<sequence length="114" mass="12605">MGENKSEPLISRTRFLLRLLWHIFLAFIIIFATLAVGVIGHLLWGDENLHDALLNSAFVMGGLGVIQMPDSTTGKLFYAFYGIFVELSFAASIGIVLAPIAHRILHTLHLDSID</sequence>
<feature type="transmembrane region" description="Helical" evidence="1">
    <location>
        <begin position="20"/>
        <end position="44"/>
    </location>
</feature>
<reference evidence="2 3" key="1">
    <citation type="submission" date="2019-06" db="EMBL/GenBank/DDBJ databases">
        <title>Nitrosomonas stercoris KYUHI-S whole genome shotgun sequence.</title>
        <authorList>
            <person name="Nakagawa T."/>
            <person name="Tsuchiya Y."/>
            <person name="Takahashi R."/>
        </authorList>
    </citation>
    <scope>NUCLEOTIDE SEQUENCE [LARGE SCALE GENOMIC DNA]</scope>
    <source>
        <strain evidence="2 3">KYUHI-S</strain>
    </source>
</reference>